<protein>
    <submittedName>
        <fullName evidence="2">Uncharacterized protein</fullName>
    </submittedName>
</protein>
<accession>A0A1X2J2T1</accession>
<keyword evidence="1" id="KW-1133">Transmembrane helix</keyword>
<evidence type="ECO:0000256" key="1">
    <source>
        <dbReference type="SAM" id="Phobius"/>
    </source>
</evidence>
<dbReference type="AlphaFoldDB" id="A0A1X2J2T1"/>
<comment type="caution">
    <text evidence="2">The sequence shown here is derived from an EMBL/GenBank/DDBJ whole genome shotgun (WGS) entry which is preliminary data.</text>
</comment>
<name>A0A1X2J2T1_9FUNG</name>
<sequence>MNGAFFDQNSPHHLSELDLVVFPFIFIFMFLSGYKEYKLLLLLSQFPWANFIFALPKNVASGKARARPFFVPRKPR</sequence>
<keyword evidence="1" id="KW-0812">Transmembrane</keyword>
<keyword evidence="3" id="KW-1185">Reference proteome</keyword>
<keyword evidence="1" id="KW-0472">Membrane</keyword>
<gene>
    <name evidence="2" type="ORF">BCR42DRAFT_401659</name>
</gene>
<dbReference type="EMBL" id="MCGE01000001">
    <property type="protein sequence ID" value="ORZ26139.1"/>
    <property type="molecule type" value="Genomic_DNA"/>
</dbReference>
<evidence type="ECO:0000313" key="3">
    <source>
        <dbReference type="Proteomes" id="UP000193560"/>
    </source>
</evidence>
<feature type="transmembrane region" description="Helical" evidence="1">
    <location>
        <begin position="20"/>
        <end position="37"/>
    </location>
</feature>
<reference evidence="2 3" key="1">
    <citation type="submission" date="2016-07" db="EMBL/GenBank/DDBJ databases">
        <title>Pervasive Adenine N6-methylation of Active Genes in Fungi.</title>
        <authorList>
            <consortium name="DOE Joint Genome Institute"/>
            <person name="Mondo S.J."/>
            <person name="Dannebaum R.O."/>
            <person name="Kuo R.C."/>
            <person name="Labutti K."/>
            <person name="Haridas S."/>
            <person name="Kuo A."/>
            <person name="Salamov A."/>
            <person name="Ahrendt S.R."/>
            <person name="Lipzen A."/>
            <person name="Sullivan W."/>
            <person name="Andreopoulos W.B."/>
            <person name="Clum A."/>
            <person name="Lindquist E."/>
            <person name="Daum C."/>
            <person name="Ramamoorthy G.K."/>
            <person name="Gryganskyi A."/>
            <person name="Culley D."/>
            <person name="Magnuson J.K."/>
            <person name="James T.Y."/>
            <person name="O'Malley M.A."/>
            <person name="Stajich J.E."/>
            <person name="Spatafora J.W."/>
            <person name="Visel A."/>
            <person name="Grigoriev I.V."/>
        </authorList>
    </citation>
    <scope>NUCLEOTIDE SEQUENCE [LARGE SCALE GENOMIC DNA]</scope>
    <source>
        <strain evidence="2 3">NRRL 1336</strain>
    </source>
</reference>
<organism evidence="2 3">
    <name type="scientific">Absidia repens</name>
    <dbReference type="NCBI Taxonomy" id="90262"/>
    <lineage>
        <taxon>Eukaryota</taxon>
        <taxon>Fungi</taxon>
        <taxon>Fungi incertae sedis</taxon>
        <taxon>Mucoromycota</taxon>
        <taxon>Mucoromycotina</taxon>
        <taxon>Mucoromycetes</taxon>
        <taxon>Mucorales</taxon>
        <taxon>Cunninghamellaceae</taxon>
        <taxon>Absidia</taxon>
    </lineage>
</organism>
<proteinExistence type="predicted"/>
<evidence type="ECO:0000313" key="2">
    <source>
        <dbReference type="EMBL" id="ORZ26139.1"/>
    </source>
</evidence>
<dbReference type="Proteomes" id="UP000193560">
    <property type="component" value="Unassembled WGS sequence"/>
</dbReference>